<feature type="compositionally biased region" description="Basic and acidic residues" evidence="1">
    <location>
        <begin position="124"/>
        <end position="136"/>
    </location>
</feature>
<dbReference type="InterPro" id="IPR052557">
    <property type="entry name" value="CAP/Cytokinesis_protein"/>
</dbReference>
<feature type="compositionally biased region" description="Polar residues" evidence="1">
    <location>
        <begin position="138"/>
        <end position="159"/>
    </location>
</feature>
<dbReference type="AlphaFoldDB" id="A0A9P4RBD6"/>
<dbReference type="Pfam" id="PF01841">
    <property type="entry name" value="Transglut_core"/>
    <property type="match status" value="1"/>
</dbReference>
<dbReference type="SUPFAM" id="SSF54001">
    <property type="entry name" value="Cysteine proteinases"/>
    <property type="match status" value="1"/>
</dbReference>
<feature type="region of interest" description="Disordered" evidence="1">
    <location>
        <begin position="23"/>
        <end position="308"/>
    </location>
</feature>
<comment type="caution">
    <text evidence="3">The sequence shown here is derived from an EMBL/GenBank/DDBJ whole genome shotgun (WGS) entry which is preliminary data.</text>
</comment>
<dbReference type="PANTHER" id="PTHR46333:SF5">
    <property type="entry name" value="TRANSGLUTAMINASE-LIKE DOMAIN-CONTAINING PROTEIN"/>
    <property type="match status" value="1"/>
</dbReference>
<sequence>MADAPQGPISIRSRIAALNLEEIHAPAPGTKPAFSYEQSTANKKKPPPPPPPAQRPTVQPRQQTVNNPPILSHDHANSSPHTVGNQPIESRPSPPNVPPSLPPRLPPRSNTSASLSAPSLPPRKGSDSSLQRKDSDESISTTASGFSAVSIGSTRTSVSGAADRGPSFYKVRAPAYDPASLPPLPPKKTPEEPKQSATLKAIRSPSNTVSNRILPPQLPSRPPLPSRQSSRSPATSEEEAQPSQPPQPPRRLPPLPKRSALEFGLNKATETPPPIPSNRPSDKSVADTSGPPPVPLSSRPNLDAIMRSKPRPGAVGFCLKCRDFSRADEHAARFPRGNLPSSDVGWLAHQLTSPFPSATDKARVIFTWLHHNIDYDTHSFFGGNICGSTPERTVTTGLAVCEGYAGLFSALALKAGLESVVISGDGKGYGHVPLKPGEPIPAFKSNHAWNAVRIDHGEWKLIDCCWGAGNVQGPHVPYERNFKAYWFTMDNNEFGLTHYPSDRSHFYRLDGRTLSWEEYMTEDVGERLTVYSAATPDHGIGERTFQPAMKQIKVYDPQEGPMIRFQFSAVCPHWDNEKHGKGKPYQMVLHVGGRDGRKTDWVAFQTDGKSWWLDMNRVELGCPGQKVSVYAVTSINNKDARGVGYAEYQAKKGKSAMGFGGVAMWELV</sequence>
<organism evidence="3 4">
    <name type="scientific">Polyplosphaeria fusca</name>
    <dbReference type="NCBI Taxonomy" id="682080"/>
    <lineage>
        <taxon>Eukaryota</taxon>
        <taxon>Fungi</taxon>
        <taxon>Dikarya</taxon>
        <taxon>Ascomycota</taxon>
        <taxon>Pezizomycotina</taxon>
        <taxon>Dothideomycetes</taxon>
        <taxon>Pleosporomycetidae</taxon>
        <taxon>Pleosporales</taxon>
        <taxon>Tetraplosphaeriaceae</taxon>
        <taxon>Polyplosphaeria</taxon>
    </lineage>
</organism>
<dbReference type="PANTHER" id="PTHR46333">
    <property type="entry name" value="CYTOKINESIS PROTEIN 3"/>
    <property type="match status" value="1"/>
</dbReference>
<reference evidence="3" key="1">
    <citation type="journal article" date="2020" name="Stud. Mycol.">
        <title>101 Dothideomycetes genomes: a test case for predicting lifestyles and emergence of pathogens.</title>
        <authorList>
            <person name="Haridas S."/>
            <person name="Albert R."/>
            <person name="Binder M."/>
            <person name="Bloem J."/>
            <person name="Labutti K."/>
            <person name="Salamov A."/>
            <person name="Andreopoulos B."/>
            <person name="Baker S."/>
            <person name="Barry K."/>
            <person name="Bills G."/>
            <person name="Bluhm B."/>
            <person name="Cannon C."/>
            <person name="Castanera R."/>
            <person name="Culley D."/>
            <person name="Daum C."/>
            <person name="Ezra D."/>
            <person name="Gonzalez J."/>
            <person name="Henrissat B."/>
            <person name="Kuo A."/>
            <person name="Liang C."/>
            <person name="Lipzen A."/>
            <person name="Lutzoni F."/>
            <person name="Magnuson J."/>
            <person name="Mondo S."/>
            <person name="Nolan M."/>
            <person name="Ohm R."/>
            <person name="Pangilinan J."/>
            <person name="Park H.-J."/>
            <person name="Ramirez L."/>
            <person name="Alfaro M."/>
            <person name="Sun H."/>
            <person name="Tritt A."/>
            <person name="Yoshinaga Y."/>
            <person name="Zwiers L.-H."/>
            <person name="Turgeon B."/>
            <person name="Goodwin S."/>
            <person name="Spatafora J."/>
            <person name="Crous P."/>
            <person name="Grigoriev I."/>
        </authorList>
    </citation>
    <scope>NUCLEOTIDE SEQUENCE</scope>
    <source>
        <strain evidence="3">CBS 125425</strain>
    </source>
</reference>
<evidence type="ECO:0000313" key="4">
    <source>
        <dbReference type="Proteomes" id="UP000799444"/>
    </source>
</evidence>
<dbReference type="GO" id="GO:0005737">
    <property type="term" value="C:cytoplasm"/>
    <property type="evidence" value="ECO:0007669"/>
    <property type="project" value="TreeGrafter"/>
</dbReference>
<keyword evidence="4" id="KW-1185">Reference proteome</keyword>
<evidence type="ECO:0000259" key="2">
    <source>
        <dbReference type="SMART" id="SM00460"/>
    </source>
</evidence>
<feature type="domain" description="Transglutaminase-like" evidence="2">
    <location>
        <begin position="393"/>
        <end position="466"/>
    </location>
</feature>
<proteinExistence type="predicted"/>
<dbReference type="Gene3D" id="3.10.620.30">
    <property type="match status" value="1"/>
</dbReference>
<accession>A0A9P4RBD6</accession>
<gene>
    <name evidence="3" type="ORF">EJ04DRAFT_548646</name>
</gene>
<feature type="compositionally biased region" description="Pro residues" evidence="1">
    <location>
        <begin position="216"/>
        <end position="225"/>
    </location>
</feature>
<feature type="compositionally biased region" description="Pro residues" evidence="1">
    <location>
        <begin position="243"/>
        <end position="256"/>
    </location>
</feature>
<evidence type="ECO:0000313" key="3">
    <source>
        <dbReference type="EMBL" id="KAF2740164.1"/>
    </source>
</evidence>
<dbReference type="OrthoDB" id="6129702at2759"/>
<feature type="compositionally biased region" description="Pro residues" evidence="1">
    <location>
        <begin position="92"/>
        <end position="106"/>
    </location>
</feature>
<dbReference type="SMART" id="SM00460">
    <property type="entry name" value="TGc"/>
    <property type="match status" value="1"/>
</dbReference>
<name>A0A9P4RBD6_9PLEO</name>
<dbReference type="InterPro" id="IPR038765">
    <property type="entry name" value="Papain-like_cys_pep_sf"/>
</dbReference>
<protein>
    <recommendedName>
        <fullName evidence="2">Transglutaminase-like domain-containing protein</fullName>
    </recommendedName>
</protein>
<dbReference type="EMBL" id="ML996101">
    <property type="protein sequence ID" value="KAF2740164.1"/>
    <property type="molecule type" value="Genomic_DNA"/>
</dbReference>
<feature type="compositionally biased region" description="Polar residues" evidence="1">
    <location>
        <begin position="77"/>
        <end position="88"/>
    </location>
</feature>
<feature type="compositionally biased region" description="Low complexity" evidence="1">
    <location>
        <begin position="107"/>
        <end position="118"/>
    </location>
</feature>
<dbReference type="InterPro" id="IPR002931">
    <property type="entry name" value="Transglutaminase-like"/>
</dbReference>
<feature type="compositionally biased region" description="Low complexity" evidence="1">
    <location>
        <begin position="55"/>
        <end position="65"/>
    </location>
</feature>
<evidence type="ECO:0000256" key="1">
    <source>
        <dbReference type="SAM" id="MobiDB-lite"/>
    </source>
</evidence>
<dbReference type="Proteomes" id="UP000799444">
    <property type="component" value="Unassembled WGS sequence"/>
</dbReference>